<gene>
    <name evidence="2" type="ORF">ATO67_19005</name>
</gene>
<name>A0A135P7J9_9HYPH</name>
<dbReference type="Pfam" id="PF00535">
    <property type="entry name" value="Glycos_transf_2"/>
    <property type="match status" value="1"/>
</dbReference>
<dbReference type="InterPro" id="IPR001173">
    <property type="entry name" value="Glyco_trans_2-like"/>
</dbReference>
<comment type="caution">
    <text evidence="2">The sequence shown here is derived from an EMBL/GenBank/DDBJ whole genome shotgun (WGS) entry which is preliminary data.</text>
</comment>
<evidence type="ECO:0000313" key="2">
    <source>
        <dbReference type="EMBL" id="KXG87405.1"/>
    </source>
</evidence>
<dbReference type="Pfam" id="PF13692">
    <property type="entry name" value="Glyco_trans_1_4"/>
    <property type="match status" value="1"/>
</dbReference>
<keyword evidence="3" id="KW-1185">Reference proteome</keyword>
<sequence>MLTKVVNTLSILVVSRSAENMSRLMATLEQNEIQAPYEVICSWNGSDEEAKEIDVCEGQNFSLYIQRPYNFAQNNNFVAAKASGEYVLFINDDLVPDKGAIAKALLAVKQQTVGIVGINLRYSDHRLQHAGVFFHDDGKPYHRFKHKIEWHNAIVAQDMFVPSVTGAFIMMRRAEFDQLKFDENFKVCGEDIALCLSYRQKFQREILYLAAATALHFENVTRKKFGETKTPDDDMARIIAYSKRTLANGKPITDVRRPNIRIVTEPPGWIMHRKAEEIAKYMGTARINQDFPEADIHYYVNYGYFNRRPDSGIVVANFTHYDPDHLGEKFISVAKEVDHCIAVSEETAKVLTGFGIPRSKITVIRVGADRSFQPKLTVGVVGRVYPGRRKGEDIIKQLLDDSDLMEQVQVVASKEGWGAPVWSFAHIADFYRAIDFLLVPSRLEGGPVPFMEALACGTMAIAPEVGVVPEFPHVSYPTGDVQTLRETLLQLASEHIRQRSFLTAKMQGLDWEGWAMNHDKLFRALVLDR</sequence>
<feature type="domain" description="Glycosyltransferase 2-like" evidence="1">
    <location>
        <begin position="30"/>
        <end position="144"/>
    </location>
</feature>
<dbReference type="SUPFAM" id="SSF53756">
    <property type="entry name" value="UDP-Glycosyltransferase/glycogen phosphorylase"/>
    <property type="match status" value="1"/>
</dbReference>
<dbReference type="RefSeq" id="WP_067652881.1">
    <property type="nucleotide sequence ID" value="NZ_KQ961035.1"/>
</dbReference>
<accession>A0A135P7J9</accession>
<protein>
    <recommendedName>
        <fullName evidence="1">Glycosyltransferase 2-like domain-containing protein</fullName>
    </recommendedName>
</protein>
<dbReference type="PANTHER" id="PTHR43179:SF7">
    <property type="entry name" value="RHAMNOSYLTRANSFERASE WBBL"/>
    <property type="match status" value="1"/>
</dbReference>
<dbReference type="Gene3D" id="3.90.550.10">
    <property type="entry name" value="Spore Coat Polysaccharide Biosynthesis Protein SpsA, Chain A"/>
    <property type="match status" value="1"/>
</dbReference>
<dbReference type="EMBL" id="LNUW01000005">
    <property type="protein sequence ID" value="KXG87405.1"/>
    <property type="molecule type" value="Genomic_DNA"/>
</dbReference>
<organism evidence="2 3">
    <name type="scientific">Agrobacterium bohemicum</name>
    <dbReference type="NCBI Taxonomy" id="2052828"/>
    <lineage>
        <taxon>Bacteria</taxon>
        <taxon>Pseudomonadati</taxon>
        <taxon>Pseudomonadota</taxon>
        <taxon>Alphaproteobacteria</taxon>
        <taxon>Hyphomicrobiales</taxon>
        <taxon>Rhizobiaceae</taxon>
        <taxon>Rhizobium/Agrobacterium group</taxon>
        <taxon>Agrobacterium</taxon>
    </lineage>
</organism>
<reference evidence="2 3" key="1">
    <citation type="submission" date="2015-11" db="EMBL/GenBank/DDBJ databases">
        <title>Draft genome sequence of Agrobacterium sp. R89-1.</title>
        <authorList>
            <person name="Zahradnik J."/>
            <person name="Kyslikova E."/>
            <person name="Palyzova A."/>
            <person name="Kyslik P."/>
        </authorList>
    </citation>
    <scope>NUCLEOTIDE SEQUENCE [LARGE SCALE GENOMIC DNA]</scope>
    <source>
        <strain evidence="2 3">R89-1</strain>
    </source>
</reference>
<dbReference type="InterPro" id="IPR029044">
    <property type="entry name" value="Nucleotide-diphossugar_trans"/>
</dbReference>
<dbReference type="Proteomes" id="UP000070498">
    <property type="component" value="Unassembled WGS sequence"/>
</dbReference>
<dbReference type="STRING" id="2052828.ATO67_19005"/>
<dbReference type="Gene3D" id="3.40.50.2000">
    <property type="entry name" value="Glycogen Phosphorylase B"/>
    <property type="match status" value="1"/>
</dbReference>
<dbReference type="PANTHER" id="PTHR43179">
    <property type="entry name" value="RHAMNOSYLTRANSFERASE WBBL"/>
    <property type="match status" value="1"/>
</dbReference>
<evidence type="ECO:0000313" key="3">
    <source>
        <dbReference type="Proteomes" id="UP000070498"/>
    </source>
</evidence>
<dbReference type="AlphaFoldDB" id="A0A135P7J9"/>
<proteinExistence type="predicted"/>
<evidence type="ECO:0000259" key="1">
    <source>
        <dbReference type="Pfam" id="PF00535"/>
    </source>
</evidence>
<dbReference type="SUPFAM" id="SSF53448">
    <property type="entry name" value="Nucleotide-diphospho-sugar transferases"/>
    <property type="match status" value="1"/>
</dbReference>